<feature type="region of interest" description="Disordered" evidence="1">
    <location>
        <begin position="36"/>
        <end position="72"/>
    </location>
</feature>
<proteinExistence type="predicted"/>
<accession>A0ABU1UE01</accession>
<protein>
    <submittedName>
        <fullName evidence="2">Uncharacterized protein</fullName>
    </submittedName>
</protein>
<gene>
    <name evidence="2" type="ORF">J2X01_002700</name>
</gene>
<organism evidence="2 3">
    <name type="scientific">Arthrobacter ginsengisoli</name>
    <dbReference type="NCBI Taxonomy" id="1356565"/>
    <lineage>
        <taxon>Bacteria</taxon>
        <taxon>Bacillati</taxon>
        <taxon>Actinomycetota</taxon>
        <taxon>Actinomycetes</taxon>
        <taxon>Micrococcales</taxon>
        <taxon>Micrococcaceae</taxon>
        <taxon>Arthrobacter</taxon>
    </lineage>
</organism>
<comment type="caution">
    <text evidence="2">The sequence shown here is derived from an EMBL/GenBank/DDBJ whole genome shotgun (WGS) entry which is preliminary data.</text>
</comment>
<evidence type="ECO:0000313" key="3">
    <source>
        <dbReference type="Proteomes" id="UP001252243"/>
    </source>
</evidence>
<dbReference type="EMBL" id="JAVDVQ010000010">
    <property type="protein sequence ID" value="MDR7083406.1"/>
    <property type="molecule type" value="Genomic_DNA"/>
</dbReference>
<name>A0ABU1UE01_9MICC</name>
<keyword evidence="3" id="KW-1185">Reference proteome</keyword>
<evidence type="ECO:0000256" key="1">
    <source>
        <dbReference type="SAM" id="MobiDB-lite"/>
    </source>
</evidence>
<evidence type="ECO:0000313" key="2">
    <source>
        <dbReference type="EMBL" id="MDR7083406.1"/>
    </source>
</evidence>
<dbReference type="Proteomes" id="UP001252243">
    <property type="component" value="Unassembled WGS sequence"/>
</dbReference>
<sequence length="138" mass="15067">MENKPCTPRLLAGQMAIDDVLKEQYDLTPQLPLSWAAFETPPPSLRSDTPNSRTDTSKGPRRSAGKHRRCKKLATNVGRGLGPRATVEADWSFTSFTGFTQFHPGGLVRNPFKPTAGATPPVHAPGLVVTEVCHYRSL</sequence>
<reference evidence="2 3" key="1">
    <citation type="submission" date="2023-07" db="EMBL/GenBank/DDBJ databases">
        <title>Sorghum-associated microbial communities from plants grown in Nebraska, USA.</title>
        <authorList>
            <person name="Schachtman D."/>
        </authorList>
    </citation>
    <scope>NUCLEOTIDE SEQUENCE [LARGE SCALE GENOMIC DNA]</scope>
    <source>
        <strain evidence="2 3">BE167</strain>
    </source>
</reference>
<feature type="compositionally biased region" description="Basic residues" evidence="1">
    <location>
        <begin position="59"/>
        <end position="72"/>
    </location>
</feature>